<evidence type="ECO:0000256" key="2">
    <source>
        <dbReference type="ARBA" id="ARBA00022516"/>
    </source>
</evidence>
<dbReference type="PANTHER" id="PTHR11728">
    <property type="entry name" value="GLYCEROL-3-PHOSPHATE DEHYDROGENASE"/>
    <property type="match status" value="1"/>
</dbReference>
<dbReference type="Gene3D" id="1.10.1040.10">
    <property type="entry name" value="N-(1-d-carboxylethyl)-l-norvaline Dehydrogenase, domain 2"/>
    <property type="match status" value="1"/>
</dbReference>
<feature type="domain" description="Glycerol-3-phosphate dehydrogenase NAD-dependent N-terminal" evidence="18">
    <location>
        <begin position="5"/>
        <end position="158"/>
    </location>
</feature>
<dbReference type="AlphaFoldDB" id="A0A926FBT4"/>
<feature type="binding site" evidence="13">
    <location>
        <position position="107"/>
    </location>
    <ligand>
        <name>sn-glycerol 3-phosphate</name>
        <dbReference type="ChEBI" id="CHEBI:57597"/>
    </ligand>
</feature>
<sequence length="332" mass="35872">MNGKKIAVIGSGGWGCAVAVMLCSNGNDVTLWSWKEEERSAIEKNGENKEFLPGVKISGKIHLTCDISCVCDKDLIVLAVPSRAVRSTAKAMADYVKKGTPLVILSKGLEDKTLKTMSEIAEEEIKNCIPVALSGPSHAEEVARKVPTAIVAACKVSDTAKFVQEIFMCEYFRVYTNDDILGVELGGALKNVIALCAGITDGIGFGDNTKAALMTRGIKEIARLGTKMGANESTFYGLAGIGDLIVTCTSMHSRNRRAGILIGEGKTLKQALDEVHMVVEGVYSSHAAYELSKKMNVEMPIIHKAYEVLFENLPPKDAVISLMKRDKKDEIV</sequence>
<dbReference type="InterPro" id="IPR013328">
    <property type="entry name" value="6PGD_dom2"/>
</dbReference>
<evidence type="ECO:0000259" key="19">
    <source>
        <dbReference type="Pfam" id="PF07479"/>
    </source>
</evidence>
<keyword evidence="2 13" id="KW-0444">Lipid biosynthesis</keyword>
<feature type="binding site" evidence="13">
    <location>
        <position position="35"/>
    </location>
    <ligand>
        <name>NADPH</name>
        <dbReference type="ChEBI" id="CHEBI:57783"/>
    </ligand>
</feature>
<evidence type="ECO:0000256" key="7">
    <source>
        <dbReference type="ARBA" id="ARBA00023209"/>
    </source>
</evidence>
<evidence type="ECO:0000313" key="21">
    <source>
        <dbReference type="Proteomes" id="UP000647416"/>
    </source>
</evidence>
<dbReference type="GO" id="GO:0008654">
    <property type="term" value="P:phospholipid biosynthetic process"/>
    <property type="evidence" value="ECO:0007669"/>
    <property type="project" value="UniProtKB-KW"/>
</dbReference>
<feature type="binding site" evidence="13">
    <location>
        <position position="254"/>
    </location>
    <ligand>
        <name>sn-glycerol 3-phosphate</name>
        <dbReference type="ChEBI" id="CHEBI:57597"/>
    </ligand>
</feature>
<dbReference type="PROSITE" id="PS00957">
    <property type="entry name" value="NAD_G3PDH"/>
    <property type="match status" value="1"/>
</dbReference>
<dbReference type="HAMAP" id="MF_00394">
    <property type="entry name" value="NAD_Glyc3P_dehydrog"/>
    <property type="match status" value="1"/>
</dbReference>
<evidence type="ECO:0000313" key="20">
    <source>
        <dbReference type="EMBL" id="MBC8596387.1"/>
    </source>
</evidence>
<evidence type="ECO:0000256" key="14">
    <source>
        <dbReference type="PIRSR" id="PIRSR000114-1"/>
    </source>
</evidence>
<comment type="caution">
    <text evidence="13">Lacks conserved residue(s) required for the propagation of feature annotation.</text>
</comment>
<evidence type="ECO:0000256" key="11">
    <source>
        <dbReference type="ARBA" id="ARBA00069372"/>
    </source>
</evidence>
<comment type="pathway">
    <text evidence="13">Membrane lipid metabolism; glycerophospholipid metabolism.</text>
</comment>
<feature type="binding site" evidence="16">
    <location>
        <position position="254"/>
    </location>
    <ligand>
        <name>NAD(+)</name>
        <dbReference type="ChEBI" id="CHEBI:57540"/>
    </ligand>
</feature>
<dbReference type="GO" id="GO:0005975">
    <property type="term" value="P:carbohydrate metabolic process"/>
    <property type="evidence" value="ECO:0007669"/>
    <property type="project" value="InterPro"/>
</dbReference>
<dbReference type="NCBIfam" id="NF000941">
    <property type="entry name" value="PRK00094.1-3"/>
    <property type="match status" value="1"/>
</dbReference>
<dbReference type="GO" id="GO:0046168">
    <property type="term" value="P:glycerol-3-phosphate catabolic process"/>
    <property type="evidence" value="ECO:0007669"/>
    <property type="project" value="InterPro"/>
</dbReference>
<evidence type="ECO:0000256" key="4">
    <source>
        <dbReference type="ARBA" id="ARBA00023002"/>
    </source>
</evidence>
<evidence type="ECO:0000256" key="8">
    <source>
        <dbReference type="ARBA" id="ARBA00023264"/>
    </source>
</evidence>
<dbReference type="GO" id="GO:0006650">
    <property type="term" value="P:glycerophospholipid metabolic process"/>
    <property type="evidence" value="ECO:0007669"/>
    <property type="project" value="UniProtKB-UniRule"/>
</dbReference>
<dbReference type="SUPFAM" id="SSF48179">
    <property type="entry name" value="6-phosphogluconate dehydrogenase C-terminal domain-like"/>
    <property type="match status" value="1"/>
</dbReference>
<feature type="binding site" evidence="13">
    <location>
        <position position="254"/>
    </location>
    <ligand>
        <name>NADPH</name>
        <dbReference type="ChEBI" id="CHEBI:57783"/>
    </ligand>
</feature>
<comment type="similarity">
    <text evidence="1 13 17">Belongs to the NAD-dependent glycerol-3-phosphate dehydrogenase family.</text>
</comment>
<dbReference type="GO" id="GO:0005829">
    <property type="term" value="C:cytosol"/>
    <property type="evidence" value="ECO:0007669"/>
    <property type="project" value="TreeGrafter"/>
</dbReference>
<feature type="binding site" evidence="13">
    <location>
        <position position="107"/>
    </location>
    <ligand>
        <name>NADPH</name>
        <dbReference type="ChEBI" id="CHEBI:57783"/>
    </ligand>
</feature>
<comment type="caution">
    <text evidence="20">The sequence shown here is derived from an EMBL/GenBank/DDBJ whole genome shotgun (WGS) entry which is preliminary data.</text>
</comment>
<dbReference type="GO" id="GO:0047952">
    <property type="term" value="F:glycerol-3-phosphate dehydrogenase [NAD(P)+] activity"/>
    <property type="evidence" value="ECO:0007669"/>
    <property type="project" value="UniProtKB-UniRule"/>
</dbReference>
<dbReference type="GO" id="GO:0046167">
    <property type="term" value="P:glycerol-3-phosphate biosynthetic process"/>
    <property type="evidence" value="ECO:0007669"/>
    <property type="project" value="UniProtKB-UniRule"/>
</dbReference>
<feature type="binding site" evidence="13">
    <location>
        <position position="190"/>
    </location>
    <ligand>
        <name>sn-glycerol 3-phosphate</name>
        <dbReference type="ChEBI" id="CHEBI:57597"/>
    </ligand>
</feature>
<evidence type="ECO:0000256" key="15">
    <source>
        <dbReference type="PIRSR" id="PIRSR000114-2"/>
    </source>
</evidence>
<feature type="binding site" evidence="15">
    <location>
        <begin position="254"/>
        <end position="255"/>
    </location>
    <ligand>
        <name>substrate</name>
    </ligand>
</feature>
<feature type="binding site" evidence="13">
    <location>
        <position position="278"/>
    </location>
    <ligand>
        <name>NADPH</name>
        <dbReference type="ChEBI" id="CHEBI:57783"/>
    </ligand>
</feature>
<evidence type="ECO:0000256" key="16">
    <source>
        <dbReference type="PIRSR" id="PIRSR000114-3"/>
    </source>
</evidence>
<dbReference type="Proteomes" id="UP000647416">
    <property type="component" value="Unassembled WGS sequence"/>
</dbReference>
<accession>A0A926FBT4</accession>
<protein>
    <recommendedName>
        <fullName evidence="11 13">Glycerol-3-phosphate dehydrogenase [NAD(P)+]</fullName>
        <ecNumber evidence="10 13">1.1.1.94</ecNumber>
    </recommendedName>
    <alternativeName>
        <fullName evidence="13">NAD(P)(+)-dependent glycerol-3-phosphate dehydrogenase</fullName>
    </alternativeName>
    <alternativeName>
        <fullName evidence="12 13">NAD(P)H-dependent dihydroxyacetone-phosphate reductase</fullName>
    </alternativeName>
</protein>
<dbReference type="EC" id="1.1.1.94" evidence="10 13"/>
<dbReference type="InterPro" id="IPR006168">
    <property type="entry name" value="G3P_DH_NAD-dep"/>
</dbReference>
<name>A0A926FBT4_9FIRM</name>
<feature type="binding site" evidence="13">
    <location>
        <position position="255"/>
    </location>
    <ligand>
        <name>sn-glycerol 3-phosphate</name>
        <dbReference type="ChEBI" id="CHEBI:57597"/>
    </ligand>
</feature>
<dbReference type="InterPro" id="IPR006109">
    <property type="entry name" value="G3P_DH_NAD-dep_C"/>
</dbReference>
<keyword evidence="13" id="KW-0547">Nucleotide-binding</keyword>
<keyword evidence="13" id="KW-0963">Cytoplasm</keyword>
<feature type="binding site" evidence="13">
    <location>
        <position position="135"/>
    </location>
    <ligand>
        <name>sn-glycerol 3-phosphate</name>
        <dbReference type="ChEBI" id="CHEBI:57597"/>
    </ligand>
</feature>
<dbReference type="RefSeq" id="WP_178347775.1">
    <property type="nucleotide sequence ID" value="NZ_JACRTE010000005.1"/>
</dbReference>
<dbReference type="Gene3D" id="3.40.50.720">
    <property type="entry name" value="NAD(P)-binding Rossmann-like Domain"/>
    <property type="match status" value="1"/>
</dbReference>
<evidence type="ECO:0000256" key="5">
    <source>
        <dbReference type="ARBA" id="ARBA00023027"/>
    </source>
</evidence>
<evidence type="ECO:0000256" key="6">
    <source>
        <dbReference type="ARBA" id="ARBA00023098"/>
    </source>
</evidence>
<feature type="binding site" evidence="16">
    <location>
        <position position="139"/>
    </location>
    <ligand>
        <name>NAD(+)</name>
        <dbReference type="ChEBI" id="CHEBI:57540"/>
    </ligand>
</feature>
<keyword evidence="4 13" id="KW-0560">Oxidoreductase</keyword>
<keyword evidence="6 13" id="KW-0443">Lipid metabolism</keyword>
<evidence type="ECO:0000256" key="10">
    <source>
        <dbReference type="ARBA" id="ARBA00066687"/>
    </source>
</evidence>
<dbReference type="SUPFAM" id="SSF51735">
    <property type="entry name" value="NAD(P)-binding Rossmann-fold domains"/>
    <property type="match status" value="1"/>
</dbReference>
<feature type="binding site" evidence="13">
    <location>
        <position position="137"/>
    </location>
    <ligand>
        <name>sn-glycerol 3-phosphate</name>
        <dbReference type="ChEBI" id="CHEBI:57597"/>
    </ligand>
</feature>
<dbReference type="InterPro" id="IPR008927">
    <property type="entry name" value="6-PGluconate_DH-like_C_sf"/>
</dbReference>
<comment type="subcellular location">
    <subcellularLocation>
        <location evidence="13">Cytoplasm</location>
    </subcellularLocation>
</comment>
<evidence type="ECO:0000256" key="9">
    <source>
        <dbReference type="ARBA" id="ARBA00052716"/>
    </source>
</evidence>
<dbReference type="EMBL" id="JACRTE010000005">
    <property type="protein sequence ID" value="MBC8596387.1"/>
    <property type="molecule type" value="Genomic_DNA"/>
</dbReference>
<feature type="binding site" evidence="13">
    <location>
        <position position="14"/>
    </location>
    <ligand>
        <name>NADPH</name>
        <dbReference type="ChEBI" id="CHEBI:57783"/>
    </ligand>
</feature>
<feature type="binding site" evidence="15">
    <location>
        <position position="107"/>
    </location>
    <ligand>
        <name>substrate</name>
    </ligand>
</feature>
<evidence type="ECO:0000256" key="3">
    <source>
        <dbReference type="ARBA" id="ARBA00022857"/>
    </source>
</evidence>
<feature type="active site" description="Proton acceptor" evidence="13 14">
    <location>
        <position position="190"/>
    </location>
</feature>
<keyword evidence="8 13" id="KW-1208">Phospholipid metabolism</keyword>
<dbReference type="GO" id="GO:0051287">
    <property type="term" value="F:NAD binding"/>
    <property type="evidence" value="ECO:0007669"/>
    <property type="project" value="InterPro"/>
</dbReference>
<dbReference type="Pfam" id="PF07479">
    <property type="entry name" value="NAD_Gly3P_dh_C"/>
    <property type="match status" value="1"/>
</dbReference>
<reference evidence="20" key="1">
    <citation type="submission" date="2020-08" db="EMBL/GenBank/DDBJ databases">
        <title>Genome public.</title>
        <authorList>
            <person name="Liu C."/>
            <person name="Sun Q."/>
        </authorList>
    </citation>
    <scope>NUCLEOTIDE SEQUENCE</scope>
    <source>
        <strain evidence="20">NSJ-50</strain>
    </source>
</reference>
<dbReference type="NCBIfam" id="NF000942">
    <property type="entry name" value="PRK00094.1-4"/>
    <property type="match status" value="1"/>
</dbReference>
<evidence type="ECO:0000256" key="17">
    <source>
        <dbReference type="RuleBase" id="RU000437"/>
    </source>
</evidence>
<dbReference type="PANTHER" id="PTHR11728:SF1">
    <property type="entry name" value="GLYCEROL-3-PHOSPHATE DEHYDROGENASE [NAD(+)] 2, CHLOROPLASTIC"/>
    <property type="match status" value="1"/>
</dbReference>
<organism evidence="20 21">
    <name type="scientific">Qingrenia yutianensis</name>
    <dbReference type="NCBI Taxonomy" id="2763676"/>
    <lineage>
        <taxon>Bacteria</taxon>
        <taxon>Bacillati</taxon>
        <taxon>Bacillota</taxon>
        <taxon>Clostridia</taxon>
        <taxon>Eubacteriales</taxon>
        <taxon>Oscillospiraceae</taxon>
        <taxon>Qingrenia</taxon>
    </lineage>
</organism>
<feature type="binding site" evidence="13">
    <location>
        <position position="243"/>
    </location>
    <ligand>
        <name>sn-glycerol 3-phosphate</name>
        <dbReference type="ChEBI" id="CHEBI:57597"/>
    </ligand>
</feature>
<feature type="binding site" evidence="13">
    <location>
        <position position="280"/>
    </location>
    <ligand>
        <name>NADPH</name>
        <dbReference type="ChEBI" id="CHEBI:57783"/>
    </ligand>
</feature>
<dbReference type="NCBIfam" id="NF000940">
    <property type="entry name" value="PRK00094.1-2"/>
    <property type="match status" value="1"/>
</dbReference>
<gene>
    <name evidence="13" type="primary">gpsA</name>
    <name evidence="20" type="ORF">H8706_05845</name>
</gene>
<dbReference type="Pfam" id="PF01210">
    <property type="entry name" value="NAD_Gly3P_dh_N"/>
    <property type="match status" value="1"/>
</dbReference>
<evidence type="ECO:0000256" key="12">
    <source>
        <dbReference type="ARBA" id="ARBA00080511"/>
    </source>
</evidence>
<comment type="function">
    <text evidence="13">Catalyzes the reduction of the glycolytic intermediate dihydroxyacetone phosphate (DHAP) to sn-glycerol 3-phosphate (G3P), the key precursor for phospholipid synthesis.</text>
</comment>
<dbReference type="PRINTS" id="PR00077">
    <property type="entry name" value="GPDHDRGNASE"/>
</dbReference>
<keyword evidence="7 13" id="KW-0594">Phospholipid biosynthesis</keyword>
<dbReference type="PIRSF" id="PIRSF000114">
    <property type="entry name" value="Glycerol-3-P_dh"/>
    <property type="match status" value="1"/>
</dbReference>
<feature type="binding site" evidence="13">
    <location>
        <position position="253"/>
    </location>
    <ligand>
        <name>sn-glycerol 3-phosphate</name>
        <dbReference type="ChEBI" id="CHEBI:57597"/>
    </ligand>
</feature>
<evidence type="ECO:0000259" key="18">
    <source>
        <dbReference type="Pfam" id="PF01210"/>
    </source>
</evidence>
<feature type="binding site" evidence="13">
    <location>
        <position position="139"/>
    </location>
    <ligand>
        <name>NADPH</name>
        <dbReference type="ChEBI" id="CHEBI:57783"/>
    </ligand>
</feature>
<feature type="binding site" evidence="16">
    <location>
        <begin position="10"/>
        <end position="15"/>
    </location>
    <ligand>
        <name>NAD(+)</name>
        <dbReference type="ChEBI" id="CHEBI:57540"/>
    </ligand>
</feature>
<comment type="catalytic activity">
    <reaction evidence="9">
        <text>sn-glycerol 3-phosphate + NADP(+) = dihydroxyacetone phosphate + NADPH + H(+)</text>
        <dbReference type="Rhea" id="RHEA:11096"/>
        <dbReference type="ChEBI" id="CHEBI:15378"/>
        <dbReference type="ChEBI" id="CHEBI:57597"/>
        <dbReference type="ChEBI" id="CHEBI:57642"/>
        <dbReference type="ChEBI" id="CHEBI:57783"/>
        <dbReference type="ChEBI" id="CHEBI:58349"/>
        <dbReference type="EC" id="1.1.1.94"/>
    </reaction>
    <physiologicalReaction direction="right-to-left" evidence="9">
        <dbReference type="Rhea" id="RHEA:11098"/>
    </physiologicalReaction>
</comment>
<keyword evidence="3 13" id="KW-0521">NADP</keyword>
<evidence type="ECO:0000256" key="1">
    <source>
        <dbReference type="ARBA" id="ARBA00011009"/>
    </source>
</evidence>
<keyword evidence="5 13" id="KW-0520">NAD</keyword>
<dbReference type="InterPro" id="IPR036291">
    <property type="entry name" value="NAD(P)-bd_dom_sf"/>
</dbReference>
<dbReference type="InterPro" id="IPR011128">
    <property type="entry name" value="G3P_DH_NAD-dep_N"/>
</dbReference>
<dbReference type="FunFam" id="1.10.1040.10:FF:000001">
    <property type="entry name" value="Glycerol-3-phosphate dehydrogenase [NAD(P)+]"/>
    <property type="match status" value="1"/>
</dbReference>
<evidence type="ECO:0000256" key="13">
    <source>
        <dbReference type="HAMAP-Rule" id="MF_00394"/>
    </source>
</evidence>
<feature type="domain" description="Glycerol-3-phosphate dehydrogenase NAD-dependent C-terminal" evidence="19">
    <location>
        <begin position="179"/>
        <end position="319"/>
    </location>
</feature>
<comment type="catalytic activity">
    <reaction evidence="13">
        <text>sn-glycerol 3-phosphate + NAD(+) = dihydroxyacetone phosphate + NADH + H(+)</text>
        <dbReference type="Rhea" id="RHEA:11092"/>
        <dbReference type="ChEBI" id="CHEBI:15378"/>
        <dbReference type="ChEBI" id="CHEBI:57540"/>
        <dbReference type="ChEBI" id="CHEBI:57597"/>
        <dbReference type="ChEBI" id="CHEBI:57642"/>
        <dbReference type="ChEBI" id="CHEBI:57945"/>
        <dbReference type="EC" id="1.1.1.94"/>
    </reaction>
</comment>
<keyword evidence="21" id="KW-1185">Reference proteome</keyword>
<proteinExistence type="inferred from homology"/>
<dbReference type="FunFam" id="3.40.50.720:FF:000019">
    <property type="entry name" value="Glycerol-3-phosphate dehydrogenase [NAD(P)+]"/>
    <property type="match status" value="1"/>
</dbReference>